<sequence length="457" mass="52056">MNTPIIPQGYHPPSSPGRFSSLQNDDEQSEDNDEPESQHKISLRHNKRSHVGYDHFFDVPNPKITIWTLGNLALHSEETHTFICSHPSLLDRIAQFLVVDNYAFSAAAFFFFAIARREVPDPQIINSLYLNSVESIVQLANGDIFRSTPPLTQTHAHPLEDLFKALRHIDISYSALVNLTESNFFFLCSYFLCDPLYLNCSSSILHFIVSLTVYDDKDPRIPIILHTLKSTPLFATILQFVKTTIDKNQIVLFDLSLRRCFTILTNLIFDSEDLSKEILDSNILTTILSVVELFPPDTLTELVFLLLNLSNSTHEIAQSAIKFNIPRFALVFLRGLTNLSTVSKSISMLTKFLMKDRTGLFLQQIQDLDLIPYVENHKESQHLHCQSSATKFLLEYQQREQAFQFQAQRLESSSRGEIIPDVAVTPPFDDEDYSDSENDDDLEQGPYSPNVMKGAFL</sequence>
<feature type="compositionally biased region" description="Acidic residues" evidence="1">
    <location>
        <begin position="24"/>
        <end position="35"/>
    </location>
</feature>
<feature type="region of interest" description="Disordered" evidence="1">
    <location>
        <begin position="421"/>
        <end position="457"/>
    </location>
</feature>
<name>A0ABQ9X1D1_9EUKA</name>
<organism evidence="2 3">
    <name type="scientific">Blattamonas nauphoetae</name>
    <dbReference type="NCBI Taxonomy" id="2049346"/>
    <lineage>
        <taxon>Eukaryota</taxon>
        <taxon>Metamonada</taxon>
        <taxon>Preaxostyla</taxon>
        <taxon>Oxymonadida</taxon>
        <taxon>Blattamonas</taxon>
    </lineage>
</organism>
<feature type="compositionally biased region" description="Acidic residues" evidence="1">
    <location>
        <begin position="428"/>
        <end position="443"/>
    </location>
</feature>
<gene>
    <name evidence="2" type="ORF">BLNAU_19456</name>
</gene>
<evidence type="ECO:0000313" key="2">
    <source>
        <dbReference type="EMBL" id="KAK2945601.1"/>
    </source>
</evidence>
<dbReference type="InterPro" id="IPR016024">
    <property type="entry name" value="ARM-type_fold"/>
</dbReference>
<protein>
    <submittedName>
        <fullName evidence="2">Uncharacterized protein</fullName>
    </submittedName>
</protein>
<dbReference type="SUPFAM" id="SSF48371">
    <property type="entry name" value="ARM repeat"/>
    <property type="match status" value="1"/>
</dbReference>
<feature type="region of interest" description="Disordered" evidence="1">
    <location>
        <begin position="1"/>
        <end position="44"/>
    </location>
</feature>
<dbReference type="Proteomes" id="UP001281761">
    <property type="component" value="Unassembled WGS sequence"/>
</dbReference>
<evidence type="ECO:0000313" key="3">
    <source>
        <dbReference type="Proteomes" id="UP001281761"/>
    </source>
</evidence>
<keyword evidence="3" id="KW-1185">Reference proteome</keyword>
<dbReference type="InterPro" id="IPR011989">
    <property type="entry name" value="ARM-like"/>
</dbReference>
<proteinExistence type="predicted"/>
<accession>A0ABQ9X1D1</accession>
<comment type="caution">
    <text evidence="2">The sequence shown here is derived from an EMBL/GenBank/DDBJ whole genome shotgun (WGS) entry which is preliminary data.</text>
</comment>
<dbReference type="Gene3D" id="1.25.10.10">
    <property type="entry name" value="Leucine-rich Repeat Variant"/>
    <property type="match status" value="1"/>
</dbReference>
<reference evidence="2 3" key="1">
    <citation type="journal article" date="2022" name="bioRxiv">
        <title>Genomics of Preaxostyla Flagellates Illuminates Evolutionary Transitions and the Path Towards Mitochondrial Loss.</title>
        <authorList>
            <person name="Novak L.V.F."/>
            <person name="Treitli S.C."/>
            <person name="Pyrih J."/>
            <person name="Halakuc P."/>
            <person name="Pipaliya S.V."/>
            <person name="Vacek V."/>
            <person name="Brzon O."/>
            <person name="Soukal P."/>
            <person name="Eme L."/>
            <person name="Dacks J.B."/>
            <person name="Karnkowska A."/>
            <person name="Elias M."/>
            <person name="Hampl V."/>
        </authorList>
    </citation>
    <scope>NUCLEOTIDE SEQUENCE [LARGE SCALE GENOMIC DNA]</scope>
    <source>
        <strain evidence="2">NAU3</strain>
        <tissue evidence="2">Gut</tissue>
    </source>
</reference>
<dbReference type="EMBL" id="JARBJD010000253">
    <property type="protein sequence ID" value="KAK2945601.1"/>
    <property type="molecule type" value="Genomic_DNA"/>
</dbReference>
<evidence type="ECO:0000256" key="1">
    <source>
        <dbReference type="SAM" id="MobiDB-lite"/>
    </source>
</evidence>